<feature type="region of interest" description="Disordered" evidence="1">
    <location>
        <begin position="164"/>
        <end position="203"/>
    </location>
</feature>
<protein>
    <submittedName>
        <fullName evidence="2">Uncharacterized protein</fullName>
    </submittedName>
</protein>
<proteinExistence type="predicted"/>
<dbReference type="EMBL" id="LKCW01000135">
    <property type="protein sequence ID" value="KPM38407.1"/>
    <property type="molecule type" value="Genomic_DNA"/>
</dbReference>
<evidence type="ECO:0000256" key="1">
    <source>
        <dbReference type="SAM" id="MobiDB-lite"/>
    </source>
</evidence>
<feature type="compositionally biased region" description="Polar residues" evidence="1">
    <location>
        <begin position="180"/>
        <end position="198"/>
    </location>
</feature>
<dbReference type="AlphaFoldDB" id="A0A0P7BDB5"/>
<dbReference type="Proteomes" id="UP000050424">
    <property type="component" value="Unassembled WGS sequence"/>
</dbReference>
<feature type="region of interest" description="Disordered" evidence="1">
    <location>
        <begin position="70"/>
        <end position="94"/>
    </location>
</feature>
<dbReference type="OrthoDB" id="4986735at2759"/>
<comment type="caution">
    <text evidence="2">The sequence shown here is derived from an EMBL/GenBank/DDBJ whole genome shotgun (WGS) entry which is preliminary data.</text>
</comment>
<keyword evidence="3" id="KW-1185">Reference proteome</keyword>
<accession>A0A0P7BDB5</accession>
<evidence type="ECO:0000313" key="2">
    <source>
        <dbReference type="EMBL" id="KPM38407.1"/>
    </source>
</evidence>
<gene>
    <name evidence="2" type="ORF">AK830_g8148</name>
</gene>
<organism evidence="2 3">
    <name type="scientific">Neonectria ditissima</name>
    <dbReference type="NCBI Taxonomy" id="78410"/>
    <lineage>
        <taxon>Eukaryota</taxon>
        <taxon>Fungi</taxon>
        <taxon>Dikarya</taxon>
        <taxon>Ascomycota</taxon>
        <taxon>Pezizomycotina</taxon>
        <taxon>Sordariomycetes</taxon>
        <taxon>Hypocreomycetidae</taxon>
        <taxon>Hypocreales</taxon>
        <taxon>Nectriaceae</taxon>
        <taxon>Neonectria</taxon>
    </lineage>
</organism>
<name>A0A0P7BDB5_9HYPO</name>
<evidence type="ECO:0000313" key="3">
    <source>
        <dbReference type="Proteomes" id="UP000050424"/>
    </source>
</evidence>
<reference evidence="2 3" key="1">
    <citation type="submission" date="2015-09" db="EMBL/GenBank/DDBJ databases">
        <title>Draft genome of a European isolate of the apple canker pathogen Neonectria ditissima.</title>
        <authorList>
            <person name="Gomez-Cortecero A."/>
            <person name="Harrison R.J."/>
            <person name="Armitage A.D."/>
        </authorList>
    </citation>
    <scope>NUCLEOTIDE SEQUENCE [LARGE SCALE GENOMIC DNA]</scope>
    <source>
        <strain evidence="2 3">R09/05</strain>
    </source>
</reference>
<sequence>MSTSSGEPGFCKYCGHFMNEHTKASLSKCKRCKKHIYVCQVGIHATGGGWKICHVPCGCGQKHYPSTAKPARPLEPADYASTHPEYESPPLPDSKPTYSELFKSGDYLGFYGNDGEVVWTTQSSWWPTTTLYKGANVSCFQFDDESTGSSYFTWTLDVEDSLGATEPNQSERSLGKKTAHTASSGRKPSASHGRTLSAESIDPLQWDQERFEEETMASAMTGLTVGEGSSQRVEESLDQRAGTLPVSAQLNEKGMVSFRLKSEGKHGKKMVSTRDKWVATTGGYIFESKLEGCTFFASEIKAAKKK</sequence>